<evidence type="ECO:0000313" key="3">
    <source>
        <dbReference type="Proteomes" id="UP000053958"/>
    </source>
</evidence>
<gene>
    <name evidence="2" type="ORF">T310_0998</name>
</gene>
<dbReference type="Pfam" id="PF01979">
    <property type="entry name" value="Amidohydro_1"/>
    <property type="match status" value="1"/>
</dbReference>
<dbReference type="STRING" id="1408163.A0A0F4Z356"/>
<dbReference type="InterPro" id="IPR032466">
    <property type="entry name" value="Metal_Hydrolase"/>
</dbReference>
<dbReference type="PANTHER" id="PTHR43135">
    <property type="entry name" value="ALPHA-D-RIBOSE 1-METHYLPHOSPHONATE 5-TRIPHOSPHATE DIPHOSPHATASE"/>
    <property type="match status" value="1"/>
</dbReference>
<comment type="caution">
    <text evidence="2">The sequence shown here is derived from an EMBL/GenBank/DDBJ whole genome shotgun (WGS) entry which is preliminary data.</text>
</comment>
<dbReference type="InterPro" id="IPR011059">
    <property type="entry name" value="Metal-dep_hydrolase_composite"/>
</dbReference>
<dbReference type="GeneID" id="25313052"/>
<reference evidence="2 3" key="1">
    <citation type="submission" date="2015-04" db="EMBL/GenBank/DDBJ databases">
        <authorList>
            <person name="Heijne W.H."/>
            <person name="Fedorova N.D."/>
            <person name="Nierman W.C."/>
            <person name="Vollebregt A.W."/>
            <person name="Zhao Z."/>
            <person name="Wu L."/>
            <person name="Kumar M."/>
            <person name="Stam H."/>
            <person name="van den Berg M.A."/>
            <person name="Pel H.J."/>
        </authorList>
    </citation>
    <scope>NUCLEOTIDE SEQUENCE [LARGE SCALE GENOMIC DNA]</scope>
    <source>
        <strain evidence="2 3">CBS 393.64</strain>
    </source>
</reference>
<evidence type="ECO:0000313" key="2">
    <source>
        <dbReference type="EMBL" id="KKA24964.1"/>
    </source>
</evidence>
<dbReference type="AlphaFoldDB" id="A0A0F4Z356"/>
<dbReference type="SUPFAM" id="SSF51556">
    <property type="entry name" value="Metallo-dependent hydrolases"/>
    <property type="match status" value="1"/>
</dbReference>
<organism evidence="2 3">
    <name type="scientific">Rasamsonia emersonii (strain ATCC 16479 / CBS 393.64 / IMI 116815)</name>
    <dbReference type="NCBI Taxonomy" id="1408163"/>
    <lineage>
        <taxon>Eukaryota</taxon>
        <taxon>Fungi</taxon>
        <taxon>Dikarya</taxon>
        <taxon>Ascomycota</taxon>
        <taxon>Pezizomycotina</taxon>
        <taxon>Eurotiomycetes</taxon>
        <taxon>Eurotiomycetidae</taxon>
        <taxon>Eurotiales</taxon>
        <taxon>Trichocomaceae</taxon>
        <taxon>Rasamsonia</taxon>
    </lineage>
</organism>
<dbReference type="Proteomes" id="UP000053958">
    <property type="component" value="Unassembled WGS sequence"/>
</dbReference>
<dbReference type="OrthoDB" id="194468at2759"/>
<dbReference type="InterPro" id="IPR006680">
    <property type="entry name" value="Amidohydro-rel"/>
</dbReference>
<evidence type="ECO:0000259" key="1">
    <source>
        <dbReference type="Pfam" id="PF01979"/>
    </source>
</evidence>
<dbReference type="PANTHER" id="PTHR43135:SF3">
    <property type="entry name" value="ALPHA-D-RIBOSE 1-METHYLPHOSPHONATE 5-TRIPHOSPHATE DIPHOSPHATASE"/>
    <property type="match status" value="1"/>
</dbReference>
<sequence>MAPIGTGIPWTLPPPQRYVFRRASLVDPVEGVVHRNVTVSTANGRIESVIYDQKEPGGSPVIVDSDSNNNDTTVEVDLQGKYLCPGLIDCHVHLNAVPGEATLGQMKKLRPEVIALRQPHLCRLMLERGFTTARDCGGSSIALKDAIAQGVVRRPRLFIAGHQLTQTGGHGDTRDVYDTTPCSGGHVFGTSGLLCDGVPECLRVARDQLRQGADFLKIMTSSAP</sequence>
<protein>
    <recommendedName>
        <fullName evidence="1">Amidohydrolase-related domain-containing protein</fullName>
    </recommendedName>
</protein>
<accession>A0A0F4Z356</accession>
<dbReference type="SUPFAM" id="SSF51338">
    <property type="entry name" value="Composite domain of metallo-dependent hydrolases"/>
    <property type="match status" value="1"/>
</dbReference>
<proteinExistence type="predicted"/>
<feature type="domain" description="Amidohydrolase-related" evidence="1">
    <location>
        <begin position="82"/>
        <end position="221"/>
    </location>
</feature>
<name>A0A0F4Z356_RASE3</name>
<keyword evidence="3" id="KW-1185">Reference proteome</keyword>
<dbReference type="EMBL" id="LASV01000040">
    <property type="protein sequence ID" value="KKA24964.1"/>
    <property type="molecule type" value="Genomic_DNA"/>
</dbReference>
<dbReference type="GO" id="GO:0016810">
    <property type="term" value="F:hydrolase activity, acting on carbon-nitrogen (but not peptide) bonds"/>
    <property type="evidence" value="ECO:0007669"/>
    <property type="project" value="InterPro"/>
</dbReference>
<dbReference type="RefSeq" id="XP_013331576.1">
    <property type="nucleotide sequence ID" value="XM_013476122.1"/>
</dbReference>
<dbReference type="Gene3D" id="3.20.20.140">
    <property type="entry name" value="Metal-dependent hydrolases"/>
    <property type="match status" value="1"/>
</dbReference>
<dbReference type="InterPro" id="IPR051781">
    <property type="entry name" value="Metallo-dep_Hydrolase"/>
</dbReference>